<comment type="subunit">
    <text evidence="11">Homodimer.</text>
</comment>
<evidence type="ECO:0000256" key="10">
    <source>
        <dbReference type="ARBA" id="ARBA00023102"/>
    </source>
</evidence>
<feature type="binding site" evidence="11">
    <location>
        <position position="76"/>
    </location>
    <ligand>
        <name>Mg(2+)</name>
        <dbReference type="ChEBI" id="CHEBI:18420"/>
    </ligand>
</feature>
<protein>
    <recommendedName>
        <fullName evidence="11">Phosphoribosyl-AMP cyclohydrolase</fullName>
        <shortName evidence="11">PRA-CH</shortName>
        <ecNumber evidence="11">3.5.4.19</ecNumber>
    </recommendedName>
</protein>
<evidence type="ECO:0000256" key="4">
    <source>
        <dbReference type="ARBA" id="ARBA00005204"/>
    </source>
</evidence>
<comment type="cofactor">
    <cofactor evidence="11">
        <name>Zn(2+)</name>
        <dbReference type="ChEBI" id="CHEBI:29105"/>
    </cofactor>
    <text evidence="11">Binds 1 zinc ion per subunit.</text>
</comment>
<dbReference type="SUPFAM" id="SSF141734">
    <property type="entry name" value="HisI-like"/>
    <property type="match status" value="1"/>
</dbReference>
<dbReference type="EMBL" id="JACNLL010000084">
    <property type="protein sequence ID" value="MBC8200199.1"/>
    <property type="molecule type" value="Genomic_DNA"/>
</dbReference>
<evidence type="ECO:0000256" key="11">
    <source>
        <dbReference type="HAMAP-Rule" id="MF_01021"/>
    </source>
</evidence>
<comment type="pathway">
    <text evidence="3 11">Amino-acid biosynthesis; L-histidine biosynthesis; L-histidine from 5-phospho-alpha-D-ribose 1-diphosphate: step 3/9.</text>
</comment>
<keyword evidence="11" id="KW-0862">Zinc</keyword>
<dbReference type="InterPro" id="IPR002496">
    <property type="entry name" value="PRib_AMP_CycHydrolase_dom"/>
</dbReference>
<feature type="binding site" evidence="11">
    <location>
        <position position="75"/>
    </location>
    <ligand>
        <name>Zn(2+)</name>
        <dbReference type="ChEBI" id="CHEBI:29105"/>
        <note>ligand shared between dimeric partners</note>
    </ligand>
</feature>
<reference evidence="13 14" key="1">
    <citation type="submission" date="2020-08" db="EMBL/GenBank/DDBJ databases">
        <title>Bridging the membrane lipid divide: bacteria of the FCB group superphylum have the potential to synthesize archaeal ether lipids.</title>
        <authorList>
            <person name="Villanueva L."/>
            <person name="Von Meijenfeldt F.A.B."/>
            <person name="Westbye A.B."/>
            <person name="Yadav S."/>
            <person name="Hopmans E.C."/>
            <person name="Dutilh B.E."/>
            <person name="Sinninghe Damste J.S."/>
        </authorList>
    </citation>
    <scope>NUCLEOTIDE SEQUENCE [LARGE SCALE GENOMIC DNA]</scope>
    <source>
        <strain evidence="13">NIOZ-UU82</strain>
    </source>
</reference>
<dbReference type="Gene3D" id="3.10.20.810">
    <property type="entry name" value="Phosphoribosyl-AMP cyclohydrolase"/>
    <property type="match status" value="1"/>
</dbReference>
<feature type="domain" description="Phosphoribosyl-AMP cyclohydrolase" evidence="12">
    <location>
        <begin position="27"/>
        <end position="101"/>
    </location>
</feature>
<evidence type="ECO:0000256" key="9">
    <source>
        <dbReference type="ARBA" id="ARBA00022801"/>
    </source>
</evidence>
<keyword evidence="11" id="KW-0460">Magnesium</keyword>
<dbReference type="AlphaFoldDB" id="A0A8J6N4N6"/>
<evidence type="ECO:0000256" key="7">
    <source>
        <dbReference type="ARBA" id="ARBA00022490"/>
    </source>
</evidence>
<name>A0A8J6N4N6_9BACT</name>
<feature type="binding site" evidence="11">
    <location>
        <position position="74"/>
    </location>
    <ligand>
        <name>Mg(2+)</name>
        <dbReference type="ChEBI" id="CHEBI:18420"/>
    </ligand>
</feature>
<comment type="similarity">
    <text evidence="5">In the C-terminal section; belongs to the PRA-PH family.</text>
</comment>
<keyword evidence="7 11" id="KW-0963">Cytoplasm</keyword>
<keyword evidence="8 11" id="KW-0028">Amino-acid biosynthesis</keyword>
<evidence type="ECO:0000256" key="8">
    <source>
        <dbReference type="ARBA" id="ARBA00022605"/>
    </source>
</evidence>
<feature type="binding site" evidence="11">
    <location>
        <position position="99"/>
    </location>
    <ligand>
        <name>Zn(2+)</name>
        <dbReference type="ChEBI" id="CHEBI:29105"/>
        <note>ligand shared between dimeric partners</note>
    </ligand>
</feature>
<dbReference type="InterPro" id="IPR026660">
    <property type="entry name" value="PRA-CH"/>
</dbReference>
<accession>A0A8J6N4N6</accession>
<evidence type="ECO:0000256" key="1">
    <source>
        <dbReference type="ARBA" id="ARBA00000024"/>
    </source>
</evidence>
<evidence type="ECO:0000256" key="6">
    <source>
        <dbReference type="ARBA" id="ARBA00008299"/>
    </source>
</evidence>
<proteinExistence type="inferred from homology"/>
<comment type="catalytic activity">
    <reaction evidence="1 11">
        <text>1-(5-phospho-beta-D-ribosyl)-5'-AMP + H2O = 1-(5-phospho-beta-D-ribosyl)-5-[(5-phospho-beta-D-ribosylamino)methylideneamino]imidazole-4-carboxamide</text>
        <dbReference type="Rhea" id="RHEA:20049"/>
        <dbReference type="ChEBI" id="CHEBI:15377"/>
        <dbReference type="ChEBI" id="CHEBI:58435"/>
        <dbReference type="ChEBI" id="CHEBI:59457"/>
        <dbReference type="EC" id="3.5.4.19"/>
    </reaction>
</comment>
<feature type="binding site" evidence="11">
    <location>
        <position position="92"/>
    </location>
    <ligand>
        <name>Zn(2+)</name>
        <dbReference type="ChEBI" id="CHEBI:29105"/>
        <note>ligand shared between dimeric partners</note>
    </ligand>
</feature>
<comment type="subcellular location">
    <subcellularLocation>
        <location evidence="11">Cytoplasm</location>
    </subcellularLocation>
</comment>
<evidence type="ECO:0000313" key="14">
    <source>
        <dbReference type="Proteomes" id="UP000603545"/>
    </source>
</evidence>
<dbReference type="EC" id="3.5.4.19" evidence="11"/>
<dbReference type="PANTHER" id="PTHR42945:SF1">
    <property type="entry name" value="HISTIDINE BIOSYNTHESIS BIFUNCTIONAL PROTEIN HIS7"/>
    <property type="match status" value="1"/>
</dbReference>
<dbReference type="FunFam" id="3.10.20.810:FF:000001">
    <property type="entry name" value="Histidine biosynthesis bifunctional protein HisIE"/>
    <property type="match status" value="1"/>
</dbReference>
<evidence type="ECO:0000256" key="5">
    <source>
        <dbReference type="ARBA" id="ARBA00007731"/>
    </source>
</evidence>
<dbReference type="NCBIfam" id="NF000768">
    <property type="entry name" value="PRK00051.1"/>
    <property type="match status" value="1"/>
</dbReference>
<comment type="similarity">
    <text evidence="11">Belongs to the PRA-CH family.</text>
</comment>
<dbReference type="GO" id="GO:0004636">
    <property type="term" value="F:phosphoribosyl-ATP diphosphatase activity"/>
    <property type="evidence" value="ECO:0007669"/>
    <property type="project" value="UniProtKB-EC"/>
</dbReference>
<comment type="cofactor">
    <cofactor evidence="11">
        <name>Mg(2+)</name>
        <dbReference type="ChEBI" id="CHEBI:18420"/>
    </cofactor>
    <text evidence="11">Binds 1 Mg(2+) ion per subunit.</text>
</comment>
<dbReference type="GO" id="GO:0008270">
    <property type="term" value="F:zinc ion binding"/>
    <property type="evidence" value="ECO:0007669"/>
    <property type="project" value="UniProtKB-UniRule"/>
</dbReference>
<comment type="function">
    <text evidence="11">Catalyzes the hydrolysis of the adenine ring of phosphoribosyl-AMP.</text>
</comment>
<comment type="caution">
    <text evidence="13">The sequence shown here is derived from an EMBL/GenBank/DDBJ whole genome shotgun (WGS) entry which is preliminary data.</text>
</comment>
<comment type="catalytic activity">
    <reaction evidence="2">
        <text>1-(5-phospho-beta-D-ribosyl)-ATP + H2O = 1-(5-phospho-beta-D-ribosyl)-5'-AMP + diphosphate + H(+)</text>
        <dbReference type="Rhea" id="RHEA:22828"/>
        <dbReference type="ChEBI" id="CHEBI:15377"/>
        <dbReference type="ChEBI" id="CHEBI:15378"/>
        <dbReference type="ChEBI" id="CHEBI:33019"/>
        <dbReference type="ChEBI" id="CHEBI:59457"/>
        <dbReference type="ChEBI" id="CHEBI:73183"/>
        <dbReference type="EC" id="3.6.1.31"/>
    </reaction>
</comment>
<keyword evidence="11" id="KW-0479">Metal-binding</keyword>
<keyword evidence="9 11" id="KW-0378">Hydrolase</keyword>
<dbReference type="GO" id="GO:0000105">
    <property type="term" value="P:L-histidine biosynthetic process"/>
    <property type="evidence" value="ECO:0007669"/>
    <property type="project" value="UniProtKB-UniRule"/>
</dbReference>
<dbReference type="UniPathway" id="UPA00031">
    <property type="reaction ID" value="UER00008"/>
</dbReference>
<dbReference type="Proteomes" id="UP000603545">
    <property type="component" value="Unassembled WGS sequence"/>
</dbReference>
<keyword evidence="10 11" id="KW-0368">Histidine biosynthesis</keyword>
<evidence type="ECO:0000313" key="13">
    <source>
        <dbReference type="EMBL" id="MBC8200199.1"/>
    </source>
</evidence>
<dbReference type="InterPro" id="IPR038019">
    <property type="entry name" value="PRib_AMP_CycHydrolase_sf"/>
</dbReference>
<dbReference type="GO" id="GO:0000287">
    <property type="term" value="F:magnesium ion binding"/>
    <property type="evidence" value="ECO:0007669"/>
    <property type="project" value="UniProtKB-UniRule"/>
</dbReference>
<dbReference type="HAMAP" id="MF_01021">
    <property type="entry name" value="HisI"/>
    <property type="match status" value="1"/>
</dbReference>
<dbReference type="GO" id="GO:0004635">
    <property type="term" value="F:phosphoribosyl-AMP cyclohydrolase activity"/>
    <property type="evidence" value="ECO:0007669"/>
    <property type="project" value="UniProtKB-UniRule"/>
</dbReference>
<sequence>MIKLDFNKLGGLLPAIVQDYQTGEVLMLAFMNEEAWEATLSTGKATYYSRSRKELWIKGKTSGNMQIVKEIRIDCDNDTVLLKVEQIGGAACHMGYKSCFFKKVDNGSVRVIGKPVFDPEEVYKK</sequence>
<comment type="similarity">
    <text evidence="6">In the N-terminal section; belongs to the PRA-CH family.</text>
</comment>
<dbReference type="PANTHER" id="PTHR42945">
    <property type="entry name" value="HISTIDINE BIOSYNTHESIS BIFUNCTIONAL PROTEIN"/>
    <property type="match status" value="1"/>
</dbReference>
<evidence type="ECO:0000256" key="2">
    <source>
        <dbReference type="ARBA" id="ARBA00001460"/>
    </source>
</evidence>
<dbReference type="Pfam" id="PF01502">
    <property type="entry name" value="PRA-CH"/>
    <property type="match status" value="1"/>
</dbReference>
<organism evidence="13 14">
    <name type="scientific">Candidatus Desulfaltia bathyphila</name>
    <dbReference type="NCBI Taxonomy" id="2841697"/>
    <lineage>
        <taxon>Bacteria</taxon>
        <taxon>Pseudomonadati</taxon>
        <taxon>Thermodesulfobacteriota</taxon>
        <taxon>Desulfobacteria</taxon>
        <taxon>Desulfobacterales</taxon>
        <taxon>Desulfobacterales incertae sedis</taxon>
        <taxon>Candidatus Desulfaltia</taxon>
    </lineage>
</organism>
<gene>
    <name evidence="11 13" type="primary">hisI</name>
    <name evidence="13" type="ORF">H8E80_09205</name>
</gene>
<evidence type="ECO:0000256" key="3">
    <source>
        <dbReference type="ARBA" id="ARBA00005169"/>
    </source>
</evidence>
<comment type="pathway">
    <text evidence="4">Amino-acid biosynthesis; L-histidine biosynthesis; L-histidine from 5-phospho-alpha-D-ribose 1-diphosphate: step 2/9.</text>
</comment>
<evidence type="ECO:0000259" key="12">
    <source>
        <dbReference type="Pfam" id="PF01502"/>
    </source>
</evidence>
<feature type="binding site" evidence="11">
    <location>
        <position position="78"/>
    </location>
    <ligand>
        <name>Mg(2+)</name>
        <dbReference type="ChEBI" id="CHEBI:18420"/>
    </ligand>
</feature>
<dbReference type="GO" id="GO:0005737">
    <property type="term" value="C:cytoplasm"/>
    <property type="evidence" value="ECO:0007669"/>
    <property type="project" value="UniProtKB-SubCell"/>
</dbReference>